<dbReference type="InterPro" id="IPR053836">
    <property type="entry name" value="Arc1-like_N"/>
</dbReference>
<proteinExistence type="predicted"/>
<gene>
    <name evidence="2" type="ORF">OFUS_LOCUS1771</name>
</gene>
<dbReference type="SUPFAM" id="SSF47616">
    <property type="entry name" value="GST C-terminal domain-like"/>
    <property type="match status" value="1"/>
</dbReference>
<dbReference type="GO" id="GO:0005634">
    <property type="term" value="C:nucleus"/>
    <property type="evidence" value="ECO:0007669"/>
    <property type="project" value="TreeGrafter"/>
</dbReference>
<reference evidence="2" key="1">
    <citation type="submission" date="2022-03" db="EMBL/GenBank/DDBJ databases">
        <authorList>
            <person name="Martin C."/>
        </authorList>
    </citation>
    <scope>NUCLEOTIDE SEQUENCE</scope>
</reference>
<dbReference type="GO" id="GO:0043517">
    <property type="term" value="P:positive regulation of DNA damage response, signal transduction by p53 class mediator"/>
    <property type="evidence" value="ECO:0007669"/>
    <property type="project" value="InterPro"/>
</dbReference>
<dbReference type="EMBL" id="CAIIXF020000001">
    <property type="protein sequence ID" value="CAH1774274.1"/>
    <property type="molecule type" value="Genomic_DNA"/>
</dbReference>
<dbReference type="Proteomes" id="UP000749559">
    <property type="component" value="Unassembled WGS sequence"/>
</dbReference>
<dbReference type="InterPro" id="IPR053837">
    <property type="entry name" value="AIMP3/p18_C"/>
</dbReference>
<dbReference type="PROSITE" id="PS50405">
    <property type="entry name" value="GST_CTER"/>
    <property type="match status" value="1"/>
</dbReference>
<comment type="caution">
    <text evidence="2">The sequence shown here is derived from an EMBL/GenBank/DDBJ whole genome shotgun (WGS) entry which is preliminary data.</text>
</comment>
<organism evidence="2 3">
    <name type="scientific">Owenia fusiformis</name>
    <name type="common">Polychaete worm</name>
    <dbReference type="NCBI Taxonomy" id="6347"/>
    <lineage>
        <taxon>Eukaryota</taxon>
        <taxon>Metazoa</taxon>
        <taxon>Spiralia</taxon>
        <taxon>Lophotrochozoa</taxon>
        <taxon>Annelida</taxon>
        <taxon>Polychaeta</taxon>
        <taxon>Sedentaria</taxon>
        <taxon>Canalipalpata</taxon>
        <taxon>Sabellida</taxon>
        <taxon>Oweniida</taxon>
        <taxon>Oweniidae</taxon>
        <taxon>Owenia</taxon>
    </lineage>
</organism>
<dbReference type="GO" id="GO:0005737">
    <property type="term" value="C:cytoplasm"/>
    <property type="evidence" value="ECO:0007669"/>
    <property type="project" value="TreeGrafter"/>
</dbReference>
<dbReference type="PANTHER" id="PTHR44490">
    <property type="entry name" value="EUKARYOTIC TRANSLATION ELONGATION FACTOR 1 EPSILON-1"/>
    <property type="match status" value="1"/>
</dbReference>
<dbReference type="InterPro" id="IPR042450">
    <property type="entry name" value="EEF1E1"/>
</dbReference>
<dbReference type="GO" id="GO:0017101">
    <property type="term" value="C:aminoacyl-tRNA synthetase multienzyme complex"/>
    <property type="evidence" value="ECO:0007669"/>
    <property type="project" value="InterPro"/>
</dbReference>
<evidence type="ECO:0000313" key="2">
    <source>
        <dbReference type="EMBL" id="CAH1774274.1"/>
    </source>
</evidence>
<dbReference type="OrthoDB" id="19141at2759"/>
<evidence type="ECO:0000313" key="3">
    <source>
        <dbReference type="Proteomes" id="UP000749559"/>
    </source>
</evidence>
<dbReference type="Gene3D" id="1.20.1050.10">
    <property type="match status" value="1"/>
</dbReference>
<accession>A0A8S4MZ82</accession>
<dbReference type="PANTHER" id="PTHR44490:SF1">
    <property type="entry name" value="EUKARYOTIC TRANSLATION ELONGATION FACTOR 1 EPSILON-1"/>
    <property type="match status" value="1"/>
</dbReference>
<evidence type="ECO:0000259" key="1">
    <source>
        <dbReference type="PROSITE" id="PS50405"/>
    </source>
</evidence>
<dbReference type="Pfam" id="PF21972">
    <property type="entry name" value="Arc1p_N_like"/>
    <property type="match status" value="1"/>
</dbReference>
<name>A0A8S4MZ82_OWEFU</name>
<dbReference type="AlphaFoldDB" id="A0A8S4MZ82"/>
<keyword evidence="3" id="KW-1185">Reference proteome</keyword>
<dbReference type="CDD" id="cd10305">
    <property type="entry name" value="GST_C_AIMP3"/>
    <property type="match status" value="1"/>
</dbReference>
<dbReference type="InterPro" id="IPR036282">
    <property type="entry name" value="Glutathione-S-Trfase_C_sf"/>
</dbReference>
<sequence>MWKNEIFQISRYFGVSCGNVTLDEQFRIPCLTVKDGNKVKGIATIAKYIAKNCKQQNGILGASLEDQANVDQWLEFRSSRLDRYGTEKDLSSVLKELNSYLSSRTFLVGSSVTLADLLMFYGLHSVYSDLSYFDKQRYMHLSRWFRMMQLTSGVKQKLETIPFQRNLIYPCHGVAH</sequence>
<protein>
    <recommendedName>
        <fullName evidence="1">GST C-terminal domain-containing protein</fullName>
    </recommendedName>
</protein>
<dbReference type="InterPro" id="IPR010987">
    <property type="entry name" value="Glutathione-S-Trfase_C-like"/>
</dbReference>
<feature type="domain" description="GST C-terminal" evidence="1">
    <location>
        <begin position="49"/>
        <end position="168"/>
    </location>
</feature>